<dbReference type="GeneID" id="87756343"/>
<dbReference type="Proteomes" id="UP000199689">
    <property type="component" value="Unassembled WGS sequence"/>
</dbReference>
<proteinExistence type="predicted"/>
<reference evidence="3 4" key="1">
    <citation type="submission" date="2016-10" db="EMBL/GenBank/DDBJ databases">
        <authorList>
            <person name="de Groot N.N."/>
        </authorList>
    </citation>
    <scope>NUCLEOTIDE SEQUENCE [LARGE SCALE GENOMIC DNA]</scope>
    <source>
        <strain evidence="3 4">DSM 15230</strain>
    </source>
</reference>
<dbReference type="GO" id="GO:0010181">
    <property type="term" value="F:FMN binding"/>
    <property type="evidence" value="ECO:0007669"/>
    <property type="project" value="TreeGrafter"/>
</dbReference>
<evidence type="ECO:0000256" key="1">
    <source>
        <dbReference type="ARBA" id="ARBA00023002"/>
    </source>
</evidence>
<protein>
    <submittedName>
        <fullName evidence="3">NAD(P)H dehydrogenase (Quinone)</fullName>
    </submittedName>
</protein>
<dbReference type="PANTHER" id="PTHR47307">
    <property type="entry name" value="GLUTATHIONE-REGULATED POTASSIUM-EFFLUX SYSTEM ANCILLARY PROTEIN KEFG"/>
    <property type="match status" value="1"/>
</dbReference>
<dbReference type="Pfam" id="PF02525">
    <property type="entry name" value="Flavodoxin_2"/>
    <property type="match status" value="1"/>
</dbReference>
<dbReference type="SUPFAM" id="SSF52218">
    <property type="entry name" value="Flavoproteins"/>
    <property type="match status" value="1"/>
</dbReference>
<keyword evidence="4" id="KW-1185">Reference proteome</keyword>
<sequence length="183" mass="20032">MKALMIYGHPHPDMSLGNKTIMETVKAAVPDLDIRQVAELYPDGKFDIKTEQEALAAADTIILQFPVYWYAYPALLKKYIDDVFAHGFAYGSTGTRLKGKTLIVSCTTGAPYDAYAEGKVQGHTMDSYMFPAAQLARLCGMRFGGVLHTGGVMYIPGVSKPEDREPIIKACQAHGKKLASLLK</sequence>
<dbReference type="AlphaFoldDB" id="A0A1G5WFZ5"/>
<dbReference type="OrthoDB" id="9805976at2"/>
<evidence type="ECO:0000313" key="4">
    <source>
        <dbReference type="Proteomes" id="UP000199689"/>
    </source>
</evidence>
<feature type="domain" description="Flavodoxin-like fold" evidence="2">
    <location>
        <begin position="1"/>
        <end position="166"/>
    </location>
</feature>
<organism evidence="3 4">
    <name type="scientific">Allisonella histaminiformans</name>
    <dbReference type="NCBI Taxonomy" id="209880"/>
    <lineage>
        <taxon>Bacteria</taxon>
        <taxon>Bacillati</taxon>
        <taxon>Bacillota</taxon>
        <taxon>Negativicutes</taxon>
        <taxon>Veillonellales</taxon>
        <taxon>Veillonellaceae</taxon>
        <taxon>Allisonella</taxon>
    </lineage>
</organism>
<dbReference type="GO" id="GO:0009055">
    <property type="term" value="F:electron transfer activity"/>
    <property type="evidence" value="ECO:0007669"/>
    <property type="project" value="TreeGrafter"/>
</dbReference>
<evidence type="ECO:0000259" key="2">
    <source>
        <dbReference type="Pfam" id="PF02525"/>
    </source>
</evidence>
<accession>A0A1G5WFZ5</accession>
<gene>
    <name evidence="3" type="ORF">SAMN02910343_01338</name>
</gene>
<dbReference type="PANTHER" id="PTHR47307:SF1">
    <property type="entry name" value="GLUTATHIONE-REGULATED POTASSIUM-EFFLUX SYSTEM ANCILLARY PROTEIN KEFG"/>
    <property type="match status" value="1"/>
</dbReference>
<dbReference type="RefSeq" id="WP_159427870.1">
    <property type="nucleotide sequence ID" value="NZ_FMXA01000019.1"/>
</dbReference>
<dbReference type="GO" id="GO:0003955">
    <property type="term" value="F:NAD(P)H dehydrogenase (quinone) activity"/>
    <property type="evidence" value="ECO:0007669"/>
    <property type="project" value="TreeGrafter"/>
</dbReference>
<dbReference type="InterPro" id="IPR029039">
    <property type="entry name" value="Flavoprotein-like_sf"/>
</dbReference>
<dbReference type="InterPro" id="IPR046980">
    <property type="entry name" value="KefG/KefF"/>
</dbReference>
<keyword evidence="1" id="KW-0560">Oxidoreductase</keyword>
<dbReference type="STRING" id="209880.SAMN02910343_01338"/>
<dbReference type="EMBL" id="FMXA01000019">
    <property type="protein sequence ID" value="SDA56636.1"/>
    <property type="molecule type" value="Genomic_DNA"/>
</dbReference>
<dbReference type="Gene3D" id="3.40.50.360">
    <property type="match status" value="1"/>
</dbReference>
<name>A0A1G5WFZ5_9FIRM</name>
<evidence type="ECO:0000313" key="3">
    <source>
        <dbReference type="EMBL" id="SDA56636.1"/>
    </source>
</evidence>
<dbReference type="InterPro" id="IPR003680">
    <property type="entry name" value="Flavodoxin_fold"/>
</dbReference>